<feature type="transmembrane region" description="Helical" evidence="2">
    <location>
        <begin position="38"/>
        <end position="58"/>
    </location>
</feature>
<comment type="caution">
    <text evidence="3">The sequence shown here is derived from an EMBL/GenBank/DDBJ whole genome shotgun (WGS) entry which is preliminary data.</text>
</comment>
<dbReference type="EMBL" id="CAAALY010091080">
    <property type="protein sequence ID" value="VEL27933.1"/>
    <property type="molecule type" value="Genomic_DNA"/>
</dbReference>
<reference evidence="3" key="1">
    <citation type="submission" date="2018-11" db="EMBL/GenBank/DDBJ databases">
        <authorList>
            <consortium name="Pathogen Informatics"/>
        </authorList>
    </citation>
    <scope>NUCLEOTIDE SEQUENCE</scope>
</reference>
<accession>A0A3S5AXP3</accession>
<feature type="compositionally biased region" description="Polar residues" evidence="1">
    <location>
        <begin position="93"/>
        <end position="114"/>
    </location>
</feature>
<feature type="region of interest" description="Disordered" evidence="1">
    <location>
        <begin position="69"/>
        <end position="114"/>
    </location>
</feature>
<keyword evidence="2" id="KW-0472">Membrane</keyword>
<keyword evidence="4" id="KW-1185">Reference proteome</keyword>
<sequence>MRGIVPGLEPADTPTHTHTLAPWQRVESRTEAVKERKLCAVVGLGIAALATALFVRFVSSERDESRGEIRLPLPSFNAHSPCTSKQVEPRESALTSTRRQTDQVSDSATRNGTL</sequence>
<dbReference type="AlphaFoldDB" id="A0A3S5AXP3"/>
<organism evidence="3 4">
    <name type="scientific">Protopolystoma xenopodis</name>
    <dbReference type="NCBI Taxonomy" id="117903"/>
    <lineage>
        <taxon>Eukaryota</taxon>
        <taxon>Metazoa</taxon>
        <taxon>Spiralia</taxon>
        <taxon>Lophotrochozoa</taxon>
        <taxon>Platyhelminthes</taxon>
        <taxon>Monogenea</taxon>
        <taxon>Polyopisthocotylea</taxon>
        <taxon>Polystomatidea</taxon>
        <taxon>Polystomatidae</taxon>
        <taxon>Protopolystoma</taxon>
    </lineage>
</organism>
<dbReference type="Proteomes" id="UP000784294">
    <property type="component" value="Unassembled WGS sequence"/>
</dbReference>
<protein>
    <recommendedName>
        <fullName evidence="5">Transmembrane protein</fullName>
    </recommendedName>
</protein>
<keyword evidence="2" id="KW-1133">Transmembrane helix</keyword>
<gene>
    <name evidence="3" type="ORF">PXEA_LOCUS21373</name>
</gene>
<keyword evidence="2" id="KW-0812">Transmembrane</keyword>
<evidence type="ECO:0000256" key="1">
    <source>
        <dbReference type="SAM" id="MobiDB-lite"/>
    </source>
</evidence>
<evidence type="ECO:0000313" key="3">
    <source>
        <dbReference type="EMBL" id="VEL27933.1"/>
    </source>
</evidence>
<name>A0A3S5AXP3_9PLAT</name>
<proteinExistence type="predicted"/>
<evidence type="ECO:0008006" key="5">
    <source>
        <dbReference type="Google" id="ProtNLM"/>
    </source>
</evidence>
<evidence type="ECO:0000313" key="4">
    <source>
        <dbReference type="Proteomes" id="UP000784294"/>
    </source>
</evidence>
<feature type="compositionally biased region" description="Polar residues" evidence="1">
    <location>
        <begin position="77"/>
        <end position="86"/>
    </location>
</feature>
<evidence type="ECO:0000256" key="2">
    <source>
        <dbReference type="SAM" id="Phobius"/>
    </source>
</evidence>